<name>A0ABN1P2S8_9ACTN</name>
<dbReference type="Proteomes" id="UP001501578">
    <property type="component" value="Unassembled WGS sequence"/>
</dbReference>
<dbReference type="EMBL" id="BAAAHQ010000008">
    <property type="protein sequence ID" value="GAA0921769.1"/>
    <property type="molecule type" value="Genomic_DNA"/>
</dbReference>
<comment type="caution">
    <text evidence="1">The sequence shown here is derived from an EMBL/GenBank/DDBJ whole genome shotgun (WGS) entry which is preliminary data.</text>
</comment>
<gene>
    <name evidence="1" type="ORF">GCM10009560_20750</name>
</gene>
<organism evidence="1 2">
    <name type="scientific">Nonomuraea longicatena</name>
    <dbReference type="NCBI Taxonomy" id="83682"/>
    <lineage>
        <taxon>Bacteria</taxon>
        <taxon>Bacillati</taxon>
        <taxon>Actinomycetota</taxon>
        <taxon>Actinomycetes</taxon>
        <taxon>Streptosporangiales</taxon>
        <taxon>Streptosporangiaceae</taxon>
        <taxon>Nonomuraea</taxon>
    </lineage>
</organism>
<proteinExistence type="predicted"/>
<evidence type="ECO:0000313" key="2">
    <source>
        <dbReference type="Proteomes" id="UP001501578"/>
    </source>
</evidence>
<accession>A0ABN1P2S8</accession>
<sequence>MASAGKSLLAWSATRITRSGPVGFATGIRHLPSPAHPRREITMYEMYPWNRADEHEDEAAEAVQFALDRRDNGGTPDR</sequence>
<protein>
    <submittedName>
        <fullName evidence="1">Uncharacterized protein</fullName>
    </submittedName>
</protein>
<evidence type="ECO:0000313" key="1">
    <source>
        <dbReference type="EMBL" id="GAA0921769.1"/>
    </source>
</evidence>
<reference evidence="1 2" key="1">
    <citation type="journal article" date="2019" name="Int. J. Syst. Evol. Microbiol.">
        <title>The Global Catalogue of Microorganisms (GCM) 10K type strain sequencing project: providing services to taxonomists for standard genome sequencing and annotation.</title>
        <authorList>
            <consortium name="The Broad Institute Genomics Platform"/>
            <consortium name="The Broad Institute Genome Sequencing Center for Infectious Disease"/>
            <person name="Wu L."/>
            <person name="Ma J."/>
        </authorList>
    </citation>
    <scope>NUCLEOTIDE SEQUENCE [LARGE SCALE GENOMIC DNA]</scope>
    <source>
        <strain evidence="1 2">JCM 11136</strain>
    </source>
</reference>
<keyword evidence="2" id="KW-1185">Reference proteome</keyword>